<evidence type="ECO:0000313" key="2">
    <source>
        <dbReference type="Proteomes" id="UP000588098"/>
    </source>
</evidence>
<protein>
    <submittedName>
        <fullName evidence="1">Uncharacterized protein</fullName>
    </submittedName>
</protein>
<dbReference type="EMBL" id="JACHJL010000002">
    <property type="protein sequence ID" value="MBB5934168.1"/>
    <property type="molecule type" value="Genomic_DNA"/>
</dbReference>
<sequence length="51" mass="5237">MRLLGVGSWPPLRPWLGGSHGPIIARPSGPIRLGTASVVAPLQSRELGAPG</sequence>
<keyword evidence="2" id="KW-1185">Reference proteome</keyword>
<proteinExistence type="predicted"/>
<dbReference type="AlphaFoldDB" id="A0A7W9Q6Q5"/>
<reference evidence="1 2" key="1">
    <citation type="submission" date="2020-08" db="EMBL/GenBank/DDBJ databases">
        <title>Genomic Encyclopedia of Type Strains, Phase III (KMG-III): the genomes of soil and plant-associated and newly described type strains.</title>
        <authorList>
            <person name="Whitman W."/>
        </authorList>
    </citation>
    <scope>NUCLEOTIDE SEQUENCE [LARGE SCALE GENOMIC DNA]</scope>
    <source>
        <strain evidence="1 2">CECT 8305</strain>
    </source>
</reference>
<name>A0A7W9Q6Q5_9ACTN</name>
<evidence type="ECO:0000313" key="1">
    <source>
        <dbReference type="EMBL" id="MBB5934168.1"/>
    </source>
</evidence>
<gene>
    <name evidence="1" type="ORF">FHS42_001194</name>
</gene>
<dbReference type="Proteomes" id="UP000588098">
    <property type="component" value="Unassembled WGS sequence"/>
</dbReference>
<organism evidence="1 2">
    <name type="scientific">Streptomyces zagrosensis</name>
    <dbReference type="NCBI Taxonomy" id="1042984"/>
    <lineage>
        <taxon>Bacteria</taxon>
        <taxon>Bacillati</taxon>
        <taxon>Actinomycetota</taxon>
        <taxon>Actinomycetes</taxon>
        <taxon>Kitasatosporales</taxon>
        <taxon>Streptomycetaceae</taxon>
        <taxon>Streptomyces</taxon>
    </lineage>
</organism>
<accession>A0A7W9Q6Q5</accession>
<comment type="caution">
    <text evidence="1">The sequence shown here is derived from an EMBL/GenBank/DDBJ whole genome shotgun (WGS) entry which is preliminary data.</text>
</comment>